<comment type="caution">
    <text evidence="1">The sequence shown here is derived from an EMBL/GenBank/DDBJ whole genome shotgun (WGS) entry which is preliminary data.</text>
</comment>
<dbReference type="InterPro" id="IPR011990">
    <property type="entry name" value="TPR-like_helical_dom_sf"/>
</dbReference>
<dbReference type="Gene3D" id="1.25.40.10">
    <property type="entry name" value="Tetratricopeptide repeat domain"/>
    <property type="match status" value="1"/>
</dbReference>
<dbReference type="AlphaFoldDB" id="A0A1T1AS08"/>
<proteinExistence type="predicted"/>
<dbReference type="EMBL" id="MTJN01000002">
    <property type="protein sequence ID" value="OOV06902.1"/>
    <property type="molecule type" value="Genomic_DNA"/>
</dbReference>
<protein>
    <submittedName>
        <fullName evidence="1">Uncharacterized protein</fullName>
    </submittedName>
</protein>
<evidence type="ECO:0000313" key="2">
    <source>
        <dbReference type="Proteomes" id="UP000190750"/>
    </source>
</evidence>
<name>A0A1T1AS08_RHOFE</name>
<accession>A0A1T1AS08</accession>
<evidence type="ECO:0000313" key="1">
    <source>
        <dbReference type="EMBL" id="OOV06902.1"/>
    </source>
</evidence>
<dbReference type="SUPFAM" id="SSF48452">
    <property type="entry name" value="TPR-like"/>
    <property type="match status" value="1"/>
</dbReference>
<dbReference type="Pfam" id="PF14559">
    <property type="entry name" value="TPR_19"/>
    <property type="match status" value="1"/>
</dbReference>
<keyword evidence="2" id="KW-1185">Reference proteome</keyword>
<organism evidence="1 2">
    <name type="scientific">Rhodoferax fermentans</name>
    <dbReference type="NCBI Taxonomy" id="28066"/>
    <lineage>
        <taxon>Bacteria</taxon>
        <taxon>Pseudomonadati</taxon>
        <taxon>Pseudomonadota</taxon>
        <taxon>Betaproteobacteria</taxon>
        <taxon>Burkholderiales</taxon>
        <taxon>Comamonadaceae</taxon>
        <taxon>Rhodoferax</taxon>
    </lineage>
</organism>
<gene>
    <name evidence="1" type="ORF">RF819_09305</name>
</gene>
<dbReference type="Proteomes" id="UP000190750">
    <property type="component" value="Unassembled WGS sequence"/>
</dbReference>
<sequence length="173" mass="19271">MLGAAKIESVASAMEAARRIGAMPKPQRGDRKLARKLNSEGLESLKQRKLPDAAATLTQALEADPADEEILSNLIFAYNEDGNVSKAEQLAYNGLLLNPKRANIWLPIAIAKQKQGKPNEALEAMWIAWQFSEDKERMLALLDKRIAEETDDGMKMMYVNAKAWVLESKKPSF</sequence>
<reference evidence="1 2" key="1">
    <citation type="submission" date="2017-01" db="EMBL/GenBank/DDBJ databases">
        <title>Genome sequencing of Rhodoferax fermentans JCM 7819.</title>
        <authorList>
            <person name="Kim Y.J."/>
            <person name="Farh M.E.-A."/>
            <person name="Yang D.-C."/>
        </authorList>
    </citation>
    <scope>NUCLEOTIDE SEQUENCE [LARGE SCALE GENOMIC DNA]</scope>
    <source>
        <strain evidence="1 2">JCM 7819</strain>
    </source>
</reference>